<dbReference type="AlphaFoldDB" id="A0A4R1KA52"/>
<keyword evidence="1" id="KW-0732">Signal</keyword>
<evidence type="ECO:0000256" key="1">
    <source>
        <dbReference type="SAM" id="SignalP"/>
    </source>
</evidence>
<dbReference type="EMBL" id="SMGG01000004">
    <property type="protein sequence ID" value="TCK60773.1"/>
    <property type="molecule type" value="Genomic_DNA"/>
</dbReference>
<name>A0A4R1KA52_9BACT</name>
<proteinExistence type="predicted"/>
<keyword evidence="3" id="KW-1185">Reference proteome</keyword>
<sequence length="131" mass="14371">MTFHKLVLALAVSAFMWGCFPAPLIFAGAAGGAVYSTTNDTMTDTFVMSKEQAFEVMIGILNKEDAKINVSSIADGKIEAKTATSAIYVRIEPFNAESIKMSINAKKNIELIPDKDTAVRIYRLFIKETIK</sequence>
<dbReference type="RefSeq" id="WP_132873638.1">
    <property type="nucleotide sequence ID" value="NZ_JAJUHT010000001.1"/>
</dbReference>
<feature type="chain" id="PRO_5020923081" description="DUF3568 family protein" evidence="1">
    <location>
        <begin position="22"/>
        <end position="131"/>
    </location>
</feature>
<protein>
    <recommendedName>
        <fullName evidence="4">DUF3568 family protein</fullName>
    </recommendedName>
</protein>
<gene>
    <name evidence="2" type="ORF">C8D98_1652</name>
</gene>
<evidence type="ECO:0000313" key="2">
    <source>
        <dbReference type="EMBL" id="TCK60773.1"/>
    </source>
</evidence>
<feature type="signal peptide" evidence="1">
    <location>
        <begin position="1"/>
        <end position="21"/>
    </location>
</feature>
<evidence type="ECO:0008006" key="4">
    <source>
        <dbReference type="Google" id="ProtNLM"/>
    </source>
</evidence>
<evidence type="ECO:0000313" key="3">
    <source>
        <dbReference type="Proteomes" id="UP000294614"/>
    </source>
</evidence>
<dbReference type="OrthoDB" id="9812725at2"/>
<comment type="caution">
    <text evidence="2">The sequence shown here is derived from an EMBL/GenBank/DDBJ whole genome shotgun (WGS) entry which is preliminary data.</text>
</comment>
<reference evidence="2 3" key="1">
    <citation type="submission" date="2019-03" db="EMBL/GenBank/DDBJ databases">
        <title>Genomic Encyclopedia of Type Strains, Phase IV (KMG-IV): sequencing the most valuable type-strain genomes for metagenomic binning, comparative biology and taxonomic classification.</title>
        <authorList>
            <person name="Goeker M."/>
        </authorList>
    </citation>
    <scope>NUCLEOTIDE SEQUENCE [LARGE SCALE GENOMIC DNA]</scope>
    <source>
        <strain evidence="2 3">DSM 24984</strain>
    </source>
</reference>
<accession>A0A4R1KA52</accession>
<dbReference type="Proteomes" id="UP000294614">
    <property type="component" value="Unassembled WGS sequence"/>
</dbReference>
<organism evidence="2 3">
    <name type="scientific">Seleniivibrio woodruffii</name>
    <dbReference type="NCBI Taxonomy" id="1078050"/>
    <lineage>
        <taxon>Bacteria</taxon>
        <taxon>Pseudomonadati</taxon>
        <taxon>Deferribacterota</taxon>
        <taxon>Deferribacteres</taxon>
        <taxon>Deferribacterales</taxon>
        <taxon>Geovibrionaceae</taxon>
        <taxon>Seleniivibrio</taxon>
    </lineage>
</organism>